<dbReference type="AlphaFoldDB" id="A0A1I7S3I3"/>
<evidence type="ECO:0000313" key="3">
    <source>
        <dbReference type="WBParaSite" id="BXY_0756400.1"/>
    </source>
</evidence>
<evidence type="ECO:0000313" key="2">
    <source>
        <dbReference type="Proteomes" id="UP000095284"/>
    </source>
</evidence>
<protein>
    <submittedName>
        <fullName evidence="3">SRR1 domain-containing protein</fullName>
    </submittedName>
</protein>
<name>A0A1I7S3I3_BURXY</name>
<proteinExistence type="predicted"/>
<accession>A0A1I7S3I3</accession>
<reference evidence="3" key="1">
    <citation type="submission" date="2016-11" db="UniProtKB">
        <authorList>
            <consortium name="WormBaseParasite"/>
        </authorList>
    </citation>
    <scope>IDENTIFICATION</scope>
</reference>
<evidence type="ECO:0000259" key="1">
    <source>
        <dbReference type="Pfam" id="PF07985"/>
    </source>
</evidence>
<sequence length="251" mass="28779">MATHKEIMEDGGFTVVNKGFRYRDGNLLRIRDIDALQSLEVSESAEKADAEMKWAHCMIDRCLQTDFECLMKILRLAIGDTPVASMRAIGIGNFSISKSDSAIQMAVFERIRRMLNISSCFYQEVRISQGEKKYLEQKRINVLPADNLKHIPPILLRRSESRLNGKHIVYMIHFDHYGFNNVFESFSEAGMLRSLICIGNAIPIDLKSAMNSQLFDMKCVPLHFRGARSGVPEALKQWNRSFAHTCLYYFE</sequence>
<feature type="domain" description="SRR1-like" evidence="1">
    <location>
        <begin position="79"/>
        <end position="249"/>
    </location>
</feature>
<organism evidence="2 3">
    <name type="scientific">Bursaphelenchus xylophilus</name>
    <name type="common">Pinewood nematode worm</name>
    <name type="synonym">Aphelenchoides xylophilus</name>
    <dbReference type="NCBI Taxonomy" id="6326"/>
    <lineage>
        <taxon>Eukaryota</taxon>
        <taxon>Metazoa</taxon>
        <taxon>Ecdysozoa</taxon>
        <taxon>Nematoda</taxon>
        <taxon>Chromadorea</taxon>
        <taxon>Rhabditida</taxon>
        <taxon>Tylenchina</taxon>
        <taxon>Tylenchomorpha</taxon>
        <taxon>Aphelenchoidea</taxon>
        <taxon>Aphelenchoididae</taxon>
        <taxon>Bursaphelenchus</taxon>
    </lineage>
</organism>
<dbReference type="Proteomes" id="UP000095284">
    <property type="component" value="Unplaced"/>
</dbReference>
<dbReference type="Pfam" id="PF07985">
    <property type="entry name" value="SRR1"/>
    <property type="match status" value="1"/>
</dbReference>
<dbReference type="InterPro" id="IPR012942">
    <property type="entry name" value="SRR1-like"/>
</dbReference>
<dbReference type="WBParaSite" id="BXY_0756400.1">
    <property type="protein sequence ID" value="BXY_0756400.1"/>
    <property type="gene ID" value="BXY_0756400"/>
</dbReference>